<proteinExistence type="predicted"/>
<dbReference type="GeneID" id="60421199"/>
<name>A0A654LV47_9ARCH</name>
<dbReference type="AlphaFoldDB" id="A0A654LV47"/>
<gene>
    <name evidence="1" type="ORF">NMY3_01093</name>
</gene>
<reference evidence="2" key="1">
    <citation type="submission" date="2015-10" db="EMBL/GenBank/DDBJ databases">
        <title>Niche specialization of a soil ammonia-oxidizing archaeon, Candidatus Nitrosocosmicus oleophilus.</title>
        <authorList>
            <person name="Jung M.-Y."/>
            <person name="Rhee S.-K."/>
        </authorList>
    </citation>
    <scope>NUCLEOTIDE SEQUENCE [LARGE SCALE GENOMIC DNA]</scope>
    <source>
        <strain evidence="2">MY3</strain>
    </source>
</reference>
<keyword evidence="2" id="KW-1185">Reference proteome</keyword>
<dbReference type="RefSeq" id="WP_196817798.1">
    <property type="nucleotide sequence ID" value="NZ_CP012850.1"/>
</dbReference>
<protein>
    <submittedName>
        <fullName evidence="1">Uncharacterized protein</fullName>
    </submittedName>
</protein>
<dbReference type="Proteomes" id="UP000058925">
    <property type="component" value="Chromosome"/>
</dbReference>
<evidence type="ECO:0000313" key="1">
    <source>
        <dbReference type="EMBL" id="ALI35298.1"/>
    </source>
</evidence>
<accession>A0A654LV47</accession>
<organism evidence="1 2">
    <name type="scientific">Candidatus Nitrosocosmicus oleophilus</name>
    <dbReference type="NCBI Taxonomy" id="1353260"/>
    <lineage>
        <taxon>Archaea</taxon>
        <taxon>Nitrososphaerota</taxon>
        <taxon>Nitrososphaeria</taxon>
        <taxon>Nitrososphaerales</taxon>
        <taxon>Nitrososphaeraceae</taxon>
        <taxon>Candidatus Nitrosocosmicus</taxon>
    </lineage>
</organism>
<dbReference type="KEGG" id="taa:NMY3_01093"/>
<evidence type="ECO:0000313" key="2">
    <source>
        <dbReference type="Proteomes" id="UP000058925"/>
    </source>
</evidence>
<dbReference type="EMBL" id="CP012850">
    <property type="protein sequence ID" value="ALI35298.1"/>
    <property type="molecule type" value="Genomic_DNA"/>
</dbReference>
<sequence>MELLTKIVKLIKGKELEMLIKRTGNEITLNGAKIGFTDLNMGLANFSNKFIEFVKTNEVATSLDNCQYHLSKTITNIKDNDNFKQECQRIRLMIIVAFHQLSQIIGTAKMTSDESLKEQLTEWIRYMNDLIKHSISILEPGPKLITKGPVYDQIMKYQGLSEKDMQEAIDNL</sequence>